<dbReference type="AlphaFoldDB" id="A0A109RDJ2"/>
<sequence>MITQMNLVNITGPRDDIDRMADQYLSHYDVHLVNALKELSEIKTLKSYTSPNPYQPWEDRVDKLLANANYKEETYRDMRDDQLTFEGVKDLIEQTEEQLSGERQELASYEASYQELKDHYDAFKPFTGIDYPLEDILAMTHLKFRFGRFTKENFYKFKKYIDAMVPSIFVESKELADYVYGVYFTTTEARQRVDALYYSLAWERIRLPEGSGTIQEIVDDLGQELGILEQKINQSKRRLHDLTKPYINGLIKAKHRLRDFSQAYGVRKYAAITREEFAQKETRYLLIGWMPSDQTKSLEDAVAHDDQVTMYIEDEKDSSSSMTPPTKMKNNFFVRPFELITRMYGVPNYHEMDPTGLVAITYSLLFGAMFGDVGHGILLMLLGFIGFLQPKLALAKMFIPIGLSSMIFGFLYGTIFGFEDVLEAIWLRPMGAMTQVPFFGQLNTVFIVSVAFGMFLILMTMLLNIQKRLKNGEKLEAILDRNGIAGFIFYGILVFMLVMYMSGHAIPALGLLLLILALSFITIAFNEQIKNFILKQKNQGQDGLVITLLSIFFESFETLLTYFSNTISFVRVGAFALSHGAMMGVVLMFANAEAGLDHVNWLVFILGNLFVVGFEGLVVFIQVLRLEFYEIFSHFYEGNGIEFRSIWNNIE</sequence>
<protein>
    <submittedName>
        <fullName evidence="10">ATPase</fullName>
    </submittedName>
</protein>
<evidence type="ECO:0000313" key="12">
    <source>
        <dbReference type="Proteomes" id="UP000069912"/>
    </source>
</evidence>
<evidence type="ECO:0000256" key="8">
    <source>
        <dbReference type="SAM" id="Coils"/>
    </source>
</evidence>
<evidence type="ECO:0000313" key="13">
    <source>
        <dbReference type="Proteomes" id="UP000234239"/>
    </source>
</evidence>
<gene>
    <name evidence="10" type="ORF">AWM72_07870</name>
    <name evidence="11" type="ORF">CYJ28_01880</name>
</gene>
<dbReference type="EMBL" id="PKGY01000001">
    <property type="protein sequence ID" value="PKZ23324.1"/>
    <property type="molecule type" value="Genomic_DNA"/>
</dbReference>
<feature type="transmembrane region" description="Helical" evidence="9">
    <location>
        <begin position="484"/>
        <end position="502"/>
    </location>
</feature>
<dbReference type="GO" id="GO:0016471">
    <property type="term" value="C:vacuolar proton-transporting V-type ATPase complex"/>
    <property type="evidence" value="ECO:0007669"/>
    <property type="project" value="TreeGrafter"/>
</dbReference>
<dbReference type="GO" id="GO:0046961">
    <property type="term" value="F:proton-transporting ATPase activity, rotational mechanism"/>
    <property type="evidence" value="ECO:0007669"/>
    <property type="project" value="InterPro"/>
</dbReference>
<evidence type="ECO:0000256" key="9">
    <source>
        <dbReference type="SAM" id="Phobius"/>
    </source>
</evidence>
<keyword evidence="4 9" id="KW-0812">Transmembrane</keyword>
<feature type="coiled-coil region" evidence="8">
    <location>
        <begin position="85"/>
        <end position="119"/>
    </location>
</feature>
<dbReference type="PANTHER" id="PTHR11629">
    <property type="entry name" value="VACUOLAR PROTON ATPASES"/>
    <property type="match status" value="1"/>
</dbReference>
<name>A0A109RDJ2_9LACT</name>
<feature type="transmembrane region" description="Helical" evidence="9">
    <location>
        <begin position="438"/>
        <end position="463"/>
    </location>
</feature>
<dbReference type="Proteomes" id="UP000234239">
    <property type="component" value="Unassembled WGS sequence"/>
</dbReference>
<keyword evidence="12" id="KW-1185">Reference proteome</keyword>
<keyword evidence="5 9" id="KW-1133">Transmembrane helix</keyword>
<evidence type="ECO:0000256" key="2">
    <source>
        <dbReference type="ARBA" id="ARBA00009904"/>
    </source>
</evidence>
<dbReference type="KEGG" id="asan:AWM72_07870"/>
<organism evidence="10 12">
    <name type="scientific">Aerococcus sanguinicola</name>
    <dbReference type="NCBI Taxonomy" id="119206"/>
    <lineage>
        <taxon>Bacteria</taxon>
        <taxon>Bacillati</taxon>
        <taxon>Bacillota</taxon>
        <taxon>Bacilli</taxon>
        <taxon>Lactobacillales</taxon>
        <taxon>Aerococcaceae</taxon>
        <taxon>Aerococcus</taxon>
    </lineage>
</organism>
<dbReference type="Pfam" id="PF01496">
    <property type="entry name" value="V_ATPase_I"/>
    <property type="match status" value="1"/>
</dbReference>
<feature type="transmembrane region" description="Helical" evidence="9">
    <location>
        <begin position="508"/>
        <end position="525"/>
    </location>
</feature>
<dbReference type="InterPro" id="IPR002490">
    <property type="entry name" value="V-ATPase_116kDa_su"/>
</dbReference>
<evidence type="ECO:0000313" key="11">
    <source>
        <dbReference type="EMBL" id="PKZ23324.1"/>
    </source>
</evidence>
<comment type="similarity">
    <text evidence="2">Belongs to the V-ATPase 116 kDa subunit family.</text>
</comment>
<evidence type="ECO:0000313" key="10">
    <source>
        <dbReference type="EMBL" id="AMB94676.1"/>
    </source>
</evidence>
<keyword evidence="6" id="KW-0406">Ion transport</keyword>
<evidence type="ECO:0000256" key="4">
    <source>
        <dbReference type="ARBA" id="ARBA00022692"/>
    </source>
</evidence>
<evidence type="ECO:0000256" key="5">
    <source>
        <dbReference type="ARBA" id="ARBA00022989"/>
    </source>
</evidence>
<proteinExistence type="inferred from homology"/>
<dbReference type="GO" id="GO:0033179">
    <property type="term" value="C:proton-transporting V-type ATPase, V0 domain"/>
    <property type="evidence" value="ECO:0007669"/>
    <property type="project" value="InterPro"/>
</dbReference>
<dbReference type="GeneID" id="92903983"/>
<feature type="transmembrane region" description="Helical" evidence="9">
    <location>
        <begin position="569"/>
        <end position="589"/>
    </location>
</feature>
<dbReference type="PANTHER" id="PTHR11629:SF63">
    <property type="entry name" value="V-TYPE PROTON ATPASE SUBUNIT A"/>
    <property type="match status" value="1"/>
</dbReference>
<dbReference type="RefSeq" id="WP_067975926.1">
    <property type="nucleotide sequence ID" value="NZ_CAJHKM010000002.1"/>
</dbReference>
<reference evidence="12" key="2">
    <citation type="submission" date="2016-01" db="EMBL/GenBank/DDBJ databases">
        <title>Six Aerococcus type strain genome sequencing and assembly using PacBio and Illumina Hiseq.</title>
        <authorList>
            <person name="Carkaci D."/>
            <person name="Dargis R."/>
            <person name="Nielsen X.C."/>
            <person name="Skovgaard O."/>
            <person name="Fuursted K."/>
            <person name="Christensen J.J."/>
        </authorList>
    </citation>
    <scope>NUCLEOTIDE SEQUENCE [LARGE SCALE GENOMIC DNA]</scope>
    <source>
        <strain evidence="12">CCUG43001</strain>
    </source>
</reference>
<dbReference type="OrthoDB" id="9803814at2"/>
<dbReference type="EMBL" id="CP014160">
    <property type="protein sequence ID" value="AMB94676.1"/>
    <property type="molecule type" value="Genomic_DNA"/>
</dbReference>
<reference evidence="10 12" key="1">
    <citation type="journal article" date="2016" name="Genome Announc.">
        <title>Complete Genome Sequences of Aerococcus christensenii CCUG 28831T, Aerococcus sanguinicola CCUG 43001T, Aerococcus urinae CCUG 36881T, Aerococcus urinaeequi CCUG 28094T, Aerococcus urinaehominis CCUG 42038 BT, and Aerococcus viridans CCUG 4311T.</title>
        <authorList>
            <person name="Carkaci D."/>
            <person name="Dargis R."/>
            <person name="Nielsen X.C."/>
            <person name="Skovgaard O."/>
            <person name="Fuursted K."/>
            <person name="Christensen J.J."/>
        </authorList>
    </citation>
    <scope>NUCLEOTIDE SEQUENCE [LARGE SCALE GENOMIC DNA]</scope>
    <source>
        <strain evidence="10 12">CCUG43001</strain>
    </source>
</reference>
<feature type="transmembrane region" description="Helical" evidence="9">
    <location>
        <begin position="362"/>
        <end position="385"/>
    </location>
</feature>
<evidence type="ECO:0000256" key="3">
    <source>
        <dbReference type="ARBA" id="ARBA00022448"/>
    </source>
</evidence>
<keyword evidence="7 9" id="KW-0472">Membrane</keyword>
<accession>A0A109RDJ2</accession>
<evidence type="ECO:0000256" key="1">
    <source>
        <dbReference type="ARBA" id="ARBA00004141"/>
    </source>
</evidence>
<evidence type="ECO:0000256" key="7">
    <source>
        <dbReference type="ARBA" id="ARBA00023136"/>
    </source>
</evidence>
<reference evidence="11 13" key="3">
    <citation type="submission" date="2017-12" db="EMBL/GenBank/DDBJ databases">
        <title>Phylogenetic diversity of female urinary microbiome.</title>
        <authorList>
            <person name="Thomas-White K."/>
            <person name="Wolfe A.J."/>
        </authorList>
    </citation>
    <scope>NUCLEOTIDE SEQUENCE [LARGE SCALE GENOMIC DNA]</scope>
    <source>
        <strain evidence="11 13">UMB0139</strain>
    </source>
</reference>
<dbReference type="GO" id="GO:0007035">
    <property type="term" value="P:vacuolar acidification"/>
    <property type="evidence" value="ECO:0007669"/>
    <property type="project" value="TreeGrafter"/>
</dbReference>
<dbReference type="GO" id="GO:0051117">
    <property type="term" value="F:ATPase binding"/>
    <property type="evidence" value="ECO:0007669"/>
    <property type="project" value="TreeGrafter"/>
</dbReference>
<dbReference type="Proteomes" id="UP000069912">
    <property type="component" value="Chromosome"/>
</dbReference>
<evidence type="ECO:0000256" key="6">
    <source>
        <dbReference type="ARBA" id="ARBA00023065"/>
    </source>
</evidence>
<keyword evidence="3" id="KW-0813">Transport</keyword>
<feature type="transmembrane region" description="Helical" evidence="9">
    <location>
        <begin position="397"/>
        <end position="418"/>
    </location>
</feature>
<comment type="subcellular location">
    <subcellularLocation>
        <location evidence="1">Membrane</location>
        <topology evidence="1">Multi-pass membrane protein</topology>
    </subcellularLocation>
</comment>
<keyword evidence="8" id="KW-0175">Coiled coil</keyword>
<feature type="transmembrane region" description="Helical" evidence="9">
    <location>
        <begin position="601"/>
        <end position="624"/>
    </location>
</feature>